<sequence length="351" mass="40632">MEIKKIFSITLIICLIFTSISIVHAKNEKDNFATEKEYAEKFLLKMGYQKKLVDPIPLFNLDGEIEAISFTIQDGGYLIINYKNLKMLEISFDKENPYSSYQQDYQKIYNGIFEYYVKDKYGIRNIKSGKYFDVSKLKKKYKENWIDKEIKLRKIKEETKNMNLTLISTDSIVPMSIYEEYRELKGTLRTWSTSRYCGVDAVAILLMYFDDYYTESFVSSTLETATALTDYLVNEGYIADMATSGEALAYGDTYSLGIDNYLYDNNLLNSYTPETRAYSYLAIKTYINGNKPVITGTESAHPDFDNHWIITHGYCRPWGEEPLLIINDGFGTNDMFVTADATCYDNIVYIK</sequence>
<organism evidence="1 2">
    <name type="scientific">Caloranaerobacter azorensis H53214</name>
    <dbReference type="NCBI Taxonomy" id="1156417"/>
    <lineage>
        <taxon>Bacteria</taxon>
        <taxon>Bacillati</taxon>
        <taxon>Bacillota</taxon>
        <taxon>Tissierellia</taxon>
        <taxon>Tissierellales</taxon>
        <taxon>Thermohalobacteraceae</taxon>
        <taxon>Caloranaerobacter</taxon>
    </lineage>
</organism>
<dbReference type="Proteomes" id="UP000029622">
    <property type="component" value="Unassembled WGS sequence"/>
</dbReference>
<name>A0A096DJI4_9FIRM</name>
<evidence type="ECO:0000313" key="1">
    <source>
        <dbReference type="EMBL" id="KGG79451.1"/>
    </source>
</evidence>
<dbReference type="AlphaFoldDB" id="A0A096DJI4"/>
<dbReference type="RefSeq" id="WP_035165145.1">
    <property type="nucleotide sequence ID" value="NZ_AZTB01000110.1"/>
</dbReference>
<protein>
    <submittedName>
        <fullName evidence="1">Uncharacterized protein</fullName>
    </submittedName>
</protein>
<accession>A0A096DJI4</accession>
<comment type="caution">
    <text evidence="1">The sequence shown here is derived from an EMBL/GenBank/DDBJ whole genome shotgun (WGS) entry which is preliminary data.</text>
</comment>
<dbReference type="EMBL" id="AZTB01000110">
    <property type="protein sequence ID" value="KGG79451.1"/>
    <property type="molecule type" value="Genomic_DNA"/>
</dbReference>
<gene>
    <name evidence="1" type="ORF">Y919_11980</name>
</gene>
<proteinExistence type="predicted"/>
<evidence type="ECO:0000313" key="2">
    <source>
        <dbReference type="Proteomes" id="UP000029622"/>
    </source>
</evidence>
<reference evidence="1 2" key="1">
    <citation type="submission" date="2013-12" db="EMBL/GenBank/DDBJ databases">
        <title>Draft genome sequence of Caloranaerobacter sp. H53214.</title>
        <authorList>
            <person name="Jiang L.J."/>
            <person name="Shao Z.Z."/>
            <person name="Long M.N."/>
        </authorList>
    </citation>
    <scope>NUCLEOTIDE SEQUENCE [LARGE SCALE GENOMIC DNA]</scope>
    <source>
        <strain evidence="1 2">H53214</strain>
    </source>
</reference>